<protein>
    <submittedName>
        <fullName evidence="2">Uncharacterized protein</fullName>
    </submittedName>
</protein>
<dbReference type="EMBL" id="DVFI01000107">
    <property type="protein sequence ID" value="HIQ63477.1"/>
    <property type="molecule type" value="Genomic_DNA"/>
</dbReference>
<proteinExistence type="predicted"/>
<evidence type="ECO:0000313" key="2">
    <source>
        <dbReference type="EMBL" id="HIQ63477.1"/>
    </source>
</evidence>
<feature type="chain" id="PRO_5039410835" evidence="1">
    <location>
        <begin position="25"/>
        <end position="46"/>
    </location>
</feature>
<organism evidence="2 3">
    <name type="scientific">Candidatus Avichristensenella intestinipullorum</name>
    <dbReference type="NCBI Taxonomy" id="2840693"/>
    <lineage>
        <taxon>Bacteria</taxon>
        <taxon>Bacillati</taxon>
        <taxon>Bacillota</taxon>
        <taxon>Clostridia</taxon>
        <taxon>Candidatus Avichristensenella</taxon>
    </lineage>
</organism>
<sequence>MMRRILAILLCAALVLTTGAVAVADDNVYRVLYSGEVTTLNYLTTG</sequence>
<keyword evidence="1" id="KW-0732">Signal</keyword>
<reference evidence="2" key="2">
    <citation type="journal article" date="2021" name="PeerJ">
        <title>Extensive microbial diversity within the chicken gut microbiome revealed by metagenomics and culture.</title>
        <authorList>
            <person name="Gilroy R."/>
            <person name="Ravi A."/>
            <person name="Getino M."/>
            <person name="Pursley I."/>
            <person name="Horton D.L."/>
            <person name="Alikhan N.F."/>
            <person name="Baker D."/>
            <person name="Gharbi K."/>
            <person name="Hall N."/>
            <person name="Watson M."/>
            <person name="Adriaenssens E.M."/>
            <person name="Foster-Nyarko E."/>
            <person name="Jarju S."/>
            <person name="Secka A."/>
            <person name="Antonio M."/>
            <person name="Oren A."/>
            <person name="Chaudhuri R.R."/>
            <person name="La Ragione R."/>
            <person name="Hildebrand F."/>
            <person name="Pallen M.J."/>
        </authorList>
    </citation>
    <scope>NUCLEOTIDE SEQUENCE</scope>
    <source>
        <strain evidence="2">ChiHile30-977</strain>
    </source>
</reference>
<feature type="non-terminal residue" evidence="2">
    <location>
        <position position="46"/>
    </location>
</feature>
<evidence type="ECO:0000313" key="3">
    <source>
        <dbReference type="Proteomes" id="UP000886819"/>
    </source>
</evidence>
<dbReference type="AlphaFoldDB" id="A0A9D0YWV0"/>
<accession>A0A9D0YWV0</accession>
<reference evidence="2" key="1">
    <citation type="submission" date="2020-10" db="EMBL/GenBank/DDBJ databases">
        <authorList>
            <person name="Gilroy R."/>
        </authorList>
    </citation>
    <scope>NUCLEOTIDE SEQUENCE</scope>
    <source>
        <strain evidence="2">ChiHile30-977</strain>
    </source>
</reference>
<feature type="signal peptide" evidence="1">
    <location>
        <begin position="1"/>
        <end position="24"/>
    </location>
</feature>
<evidence type="ECO:0000256" key="1">
    <source>
        <dbReference type="SAM" id="SignalP"/>
    </source>
</evidence>
<name>A0A9D0YWV0_9FIRM</name>
<dbReference type="Proteomes" id="UP000886819">
    <property type="component" value="Unassembled WGS sequence"/>
</dbReference>
<comment type="caution">
    <text evidence="2">The sequence shown here is derived from an EMBL/GenBank/DDBJ whole genome shotgun (WGS) entry which is preliminary data.</text>
</comment>
<gene>
    <name evidence="2" type="ORF">IAA66_07840</name>
</gene>